<dbReference type="PANTHER" id="PTHR44051">
    <property type="entry name" value="GLUTATHIONE S-TRANSFERASE-RELATED"/>
    <property type="match status" value="1"/>
</dbReference>
<dbReference type="InterPro" id="IPR036249">
    <property type="entry name" value="Thioredoxin-like_sf"/>
</dbReference>
<reference evidence="3 4" key="1">
    <citation type="submission" date="2015-09" db="EMBL/GenBank/DDBJ databases">
        <title>Sorangium comparison.</title>
        <authorList>
            <person name="Zaburannyi N."/>
            <person name="Bunk B."/>
            <person name="Overmann J."/>
            <person name="Mueller R."/>
        </authorList>
    </citation>
    <scope>NUCLEOTIDE SEQUENCE [LARGE SCALE GENOMIC DNA]</scope>
    <source>
        <strain evidence="3 4">So ce26</strain>
    </source>
</reference>
<gene>
    <name evidence="3" type="primary">gst</name>
    <name evidence="3" type="ORF">SOCE26_048690</name>
</gene>
<dbReference type="InterPro" id="IPR004046">
    <property type="entry name" value="GST_C"/>
</dbReference>
<dbReference type="PROSITE" id="PS50405">
    <property type="entry name" value="GST_CTER"/>
    <property type="match status" value="1"/>
</dbReference>
<dbReference type="PANTHER" id="PTHR44051:SF8">
    <property type="entry name" value="GLUTATHIONE S-TRANSFERASE GSTA"/>
    <property type="match status" value="1"/>
</dbReference>
<dbReference type="SUPFAM" id="SSF47616">
    <property type="entry name" value="GST C-terminal domain-like"/>
    <property type="match status" value="1"/>
</dbReference>
<dbReference type="SFLD" id="SFLDS00019">
    <property type="entry name" value="Glutathione_Transferase_(cytos"/>
    <property type="match status" value="1"/>
</dbReference>
<dbReference type="InterPro" id="IPR040079">
    <property type="entry name" value="Glutathione_S-Trfase"/>
</dbReference>
<evidence type="ECO:0000259" key="2">
    <source>
        <dbReference type="PROSITE" id="PS50405"/>
    </source>
</evidence>
<evidence type="ECO:0000313" key="4">
    <source>
        <dbReference type="Proteomes" id="UP000238348"/>
    </source>
</evidence>
<dbReference type="InterPro" id="IPR004045">
    <property type="entry name" value="Glutathione_S-Trfase_N"/>
</dbReference>
<dbReference type="SUPFAM" id="SSF52833">
    <property type="entry name" value="Thioredoxin-like"/>
    <property type="match status" value="1"/>
</dbReference>
<dbReference type="Pfam" id="PF00043">
    <property type="entry name" value="GST_C"/>
    <property type="match status" value="1"/>
</dbReference>
<evidence type="ECO:0000313" key="3">
    <source>
        <dbReference type="EMBL" id="AUX43421.1"/>
    </source>
</evidence>
<dbReference type="InterPro" id="IPR010987">
    <property type="entry name" value="Glutathione-S-Trfase_C-like"/>
</dbReference>
<dbReference type="SFLD" id="SFLDG00358">
    <property type="entry name" value="Main_(cytGST)"/>
    <property type="match status" value="1"/>
</dbReference>
<dbReference type="OrthoDB" id="8772754at2"/>
<dbReference type="EMBL" id="CP012673">
    <property type="protein sequence ID" value="AUX43421.1"/>
    <property type="molecule type" value="Genomic_DNA"/>
</dbReference>
<dbReference type="Proteomes" id="UP000238348">
    <property type="component" value="Chromosome"/>
</dbReference>
<evidence type="ECO:0000259" key="1">
    <source>
        <dbReference type="PROSITE" id="PS50404"/>
    </source>
</evidence>
<dbReference type="NCBIfam" id="NF007831">
    <property type="entry name" value="PRK10542.1"/>
    <property type="match status" value="1"/>
</dbReference>
<dbReference type="InterPro" id="IPR036282">
    <property type="entry name" value="Glutathione-S-Trfase_C_sf"/>
</dbReference>
<accession>A0A2L0EVT6</accession>
<name>A0A2L0EVT6_SORCE</name>
<dbReference type="GO" id="GO:0016740">
    <property type="term" value="F:transferase activity"/>
    <property type="evidence" value="ECO:0007669"/>
    <property type="project" value="UniProtKB-KW"/>
</dbReference>
<dbReference type="SFLD" id="SFLDG01150">
    <property type="entry name" value="Main.1:_Beta-like"/>
    <property type="match status" value="1"/>
</dbReference>
<feature type="domain" description="GST N-terminal" evidence="1">
    <location>
        <begin position="1"/>
        <end position="81"/>
    </location>
</feature>
<dbReference type="RefSeq" id="WP_104987413.1">
    <property type="nucleotide sequence ID" value="NZ_CP012673.1"/>
</dbReference>
<feature type="domain" description="GST C-terminal" evidence="2">
    <location>
        <begin position="87"/>
        <end position="201"/>
    </location>
</feature>
<dbReference type="PROSITE" id="PS50404">
    <property type="entry name" value="GST_NTER"/>
    <property type="match status" value="1"/>
</dbReference>
<protein>
    <submittedName>
        <fullName evidence="3">Glutathione S-transferase</fullName>
    </submittedName>
</protein>
<organism evidence="3 4">
    <name type="scientific">Sorangium cellulosum</name>
    <name type="common">Polyangium cellulosum</name>
    <dbReference type="NCBI Taxonomy" id="56"/>
    <lineage>
        <taxon>Bacteria</taxon>
        <taxon>Pseudomonadati</taxon>
        <taxon>Myxococcota</taxon>
        <taxon>Polyangia</taxon>
        <taxon>Polyangiales</taxon>
        <taxon>Polyangiaceae</taxon>
        <taxon>Sorangium</taxon>
    </lineage>
</organism>
<dbReference type="Gene3D" id="1.20.1050.10">
    <property type="match status" value="1"/>
</dbReference>
<dbReference type="CDD" id="cd03057">
    <property type="entry name" value="GST_N_Beta"/>
    <property type="match status" value="1"/>
</dbReference>
<dbReference type="Pfam" id="PF13409">
    <property type="entry name" value="GST_N_2"/>
    <property type="match status" value="1"/>
</dbReference>
<dbReference type="Gene3D" id="3.40.30.10">
    <property type="entry name" value="Glutaredoxin"/>
    <property type="match status" value="1"/>
</dbReference>
<dbReference type="AlphaFoldDB" id="A0A2L0EVT6"/>
<dbReference type="CDD" id="cd03188">
    <property type="entry name" value="GST_C_Beta"/>
    <property type="match status" value="1"/>
</dbReference>
<keyword evidence="3" id="KW-0808">Transferase</keyword>
<proteinExistence type="predicted"/>
<sequence length="201" mass="22458">MKLYFSPGACSLSPHIALREAGLEFDLEQVHLGTKKTKTGTDFTQINPKGYVPALELDTGEVLTEGPAIVQYIADQRPESGLAPPAGTLQRYRLQEWLNFISTELHKQFSPLFGPKTEEQQKDAARAYIGRRFDHVAQRLESNSYLMGEQFTVADAYLFTVLTWTNFAGIDLGRWPALARFAERVGARPAVQAALQAEKTR</sequence>